<reference evidence="2 3" key="1">
    <citation type="submission" date="2014-04" db="EMBL/GenBank/DDBJ databases">
        <authorList>
            <consortium name="DOE Joint Genome Institute"/>
            <person name="Kuo A."/>
            <person name="Kohler A."/>
            <person name="Costa M.D."/>
            <person name="Nagy L.G."/>
            <person name="Floudas D."/>
            <person name="Copeland A."/>
            <person name="Barry K.W."/>
            <person name="Cichocki N."/>
            <person name="Veneault-Fourrey C."/>
            <person name="LaButti K."/>
            <person name="Lindquist E.A."/>
            <person name="Lipzen A."/>
            <person name="Lundell T."/>
            <person name="Morin E."/>
            <person name="Murat C."/>
            <person name="Sun H."/>
            <person name="Tunlid A."/>
            <person name="Henrissat B."/>
            <person name="Grigoriev I.V."/>
            <person name="Hibbett D.S."/>
            <person name="Martin F."/>
            <person name="Nordberg H.P."/>
            <person name="Cantor M.N."/>
            <person name="Hua S.X."/>
        </authorList>
    </citation>
    <scope>NUCLEOTIDE SEQUENCE [LARGE SCALE GENOMIC DNA]</scope>
    <source>
        <strain evidence="2 3">Marx 270</strain>
    </source>
</reference>
<keyword evidence="1" id="KW-0732">Signal</keyword>
<protein>
    <recommendedName>
        <fullName evidence="4">Secreted protein</fullName>
    </recommendedName>
</protein>
<feature type="chain" id="PRO_5002179139" description="Secreted protein" evidence="1">
    <location>
        <begin position="36"/>
        <end position="114"/>
    </location>
</feature>
<name>A0A0C3J079_PISTI</name>
<dbReference type="Proteomes" id="UP000054217">
    <property type="component" value="Unassembled WGS sequence"/>
</dbReference>
<evidence type="ECO:0000256" key="1">
    <source>
        <dbReference type="SAM" id="SignalP"/>
    </source>
</evidence>
<feature type="signal peptide" evidence="1">
    <location>
        <begin position="1"/>
        <end position="35"/>
    </location>
</feature>
<evidence type="ECO:0008006" key="4">
    <source>
        <dbReference type="Google" id="ProtNLM"/>
    </source>
</evidence>
<dbReference type="InParanoid" id="A0A0C3J079"/>
<gene>
    <name evidence="2" type="ORF">M404DRAFT_649734</name>
</gene>
<proteinExistence type="predicted"/>
<organism evidence="2 3">
    <name type="scientific">Pisolithus tinctorius Marx 270</name>
    <dbReference type="NCBI Taxonomy" id="870435"/>
    <lineage>
        <taxon>Eukaryota</taxon>
        <taxon>Fungi</taxon>
        <taxon>Dikarya</taxon>
        <taxon>Basidiomycota</taxon>
        <taxon>Agaricomycotina</taxon>
        <taxon>Agaricomycetes</taxon>
        <taxon>Agaricomycetidae</taxon>
        <taxon>Boletales</taxon>
        <taxon>Sclerodermatineae</taxon>
        <taxon>Pisolithaceae</taxon>
        <taxon>Pisolithus</taxon>
    </lineage>
</organism>
<accession>A0A0C3J079</accession>
<dbReference type="OrthoDB" id="10328541at2759"/>
<dbReference type="AlphaFoldDB" id="A0A0C3J079"/>
<evidence type="ECO:0000313" key="3">
    <source>
        <dbReference type="Proteomes" id="UP000054217"/>
    </source>
</evidence>
<reference evidence="3" key="2">
    <citation type="submission" date="2015-01" db="EMBL/GenBank/DDBJ databases">
        <title>Evolutionary Origins and Diversification of the Mycorrhizal Mutualists.</title>
        <authorList>
            <consortium name="DOE Joint Genome Institute"/>
            <consortium name="Mycorrhizal Genomics Consortium"/>
            <person name="Kohler A."/>
            <person name="Kuo A."/>
            <person name="Nagy L.G."/>
            <person name="Floudas D."/>
            <person name="Copeland A."/>
            <person name="Barry K.W."/>
            <person name="Cichocki N."/>
            <person name="Veneault-Fourrey C."/>
            <person name="LaButti K."/>
            <person name="Lindquist E.A."/>
            <person name="Lipzen A."/>
            <person name="Lundell T."/>
            <person name="Morin E."/>
            <person name="Murat C."/>
            <person name="Riley R."/>
            <person name="Ohm R."/>
            <person name="Sun H."/>
            <person name="Tunlid A."/>
            <person name="Henrissat B."/>
            <person name="Grigoriev I.V."/>
            <person name="Hibbett D.S."/>
            <person name="Martin F."/>
        </authorList>
    </citation>
    <scope>NUCLEOTIDE SEQUENCE [LARGE SCALE GENOMIC DNA]</scope>
    <source>
        <strain evidence="3">Marx 270</strain>
    </source>
</reference>
<evidence type="ECO:0000313" key="2">
    <source>
        <dbReference type="EMBL" id="KIO02498.1"/>
    </source>
</evidence>
<dbReference type="EMBL" id="KN831981">
    <property type="protein sequence ID" value="KIO02498.1"/>
    <property type="molecule type" value="Genomic_DNA"/>
</dbReference>
<keyword evidence="3" id="KW-1185">Reference proteome</keyword>
<sequence>MPALVGYRDATPCSLFLTWICSLANVSMLSPETLAWHVCPLPKDLRQCTGLRSRSRRSLFPTPKPQPRPYNSNIYLGKESPVLCHSGRCATRPVLPSGHDFHQNHRLHHNVLCG</sequence>
<dbReference type="HOGENOM" id="CLU_2122065_0_0_1"/>